<proteinExistence type="predicted"/>
<accession>G5IF40</accession>
<dbReference type="Proteomes" id="UP000005384">
    <property type="component" value="Unassembled WGS sequence"/>
</dbReference>
<evidence type="ECO:0000313" key="1">
    <source>
        <dbReference type="EMBL" id="EHI59879.1"/>
    </source>
</evidence>
<reference evidence="1 2" key="1">
    <citation type="submission" date="2011-08" db="EMBL/GenBank/DDBJ databases">
        <title>The Genome Sequence of Clostridium hathewayi WAL-18680.</title>
        <authorList>
            <consortium name="The Broad Institute Genome Sequencing Platform"/>
            <person name="Earl A."/>
            <person name="Ward D."/>
            <person name="Feldgarden M."/>
            <person name="Gevers D."/>
            <person name="Finegold S.M."/>
            <person name="Summanen P.H."/>
            <person name="Molitoris D.R."/>
            <person name="Song M."/>
            <person name="Daigneault M."/>
            <person name="Allen-Vercoe E."/>
            <person name="Young S.K."/>
            <person name="Zeng Q."/>
            <person name="Gargeya S."/>
            <person name="Fitzgerald M."/>
            <person name="Haas B."/>
            <person name="Abouelleil A."/>
            <person name="Alvarado L."/>
            <person name="Arachchi H.M."/>
            <person name="Berlin A."/>
            <person name="Brown A."/>
            <person name="Chapman S.B."/>
            <person name="Chen Z."/>
            <person name="Dunbar C."/>
            <person name="Freedman E."/>
            <person name="Gearin G."/>
            <person name="Gellesch M."/>
            <person name="Goldberg J."/>
            <person name="Griggs A."/>
            <person name="Gujja S."/>
            <person name="Heiman D."/>
            <person name="Howarth C."/>
            <person name="Larson L."/>
            <person name="Lui A."/>
            <person name="MacDonald P.J.P."/>
            <person name="Montmayeur A."/>
            <person name="Murphy C."/>
            <person name="Neiman D."/>
            <person name="Pearson M."/>
            <person name="Priest M."/>
            <person name="Roberts A."/>
            <person name="Saif S."/>
            <person name="Shea T."/>
            <person name="Shenoy N."/>
            <person name="Sisk P."/>
            <person name="Stolte C."/>
            <person name="Sykes S."/>
            <person name="Wortman J."/>
            <person name="Nusbaum C."/>
            <person name="Birren B."/>
        </authorList>
    </citation>
    <scope>NUCLEOTIDE SEQUENCE [LARGE SCALE GENOMIC DNA]</scope>
    <source>
        <strain evidence="1 2">WAL-18680</strain>
    </source>
</reference>
<comment type="caution">
    <text evidence="1">The sequence shown here is derived from an EMBL/GenBank/DDBJ whole genome shotgun (WGS) entry which is preliminary data.</text>
</comment>
<dbReference type="EMBL" id="ADLN01000043">
    <property type="protein sequence ID" value="EHI59879.1"/>
    <property type="molecule type" value="Genomic_DNA"/>
</dbReference>
<organism evidence="1 2">
    <name type="scientific">Hungatella hathewayi WAL-18680</name>
    <dbReference type="NCBI Taxonomy" id="742737"/>
    <lineage>
        <taxon>Bacteria</taxon>
        <taxon>Bacillati</taxon>
        <taxon>Bacillota</taxon>
        <taxon>Clostridia</taxon>
        <taxon>Lachnospirales</taxon>
        <taxon>Lachnospiraceae</taxon>
        <taxon>Hungatella</taxon>
    </lineage>
</organism>
<dbReference type="RefSeq" id="WP_006780097.1">
    <property type="nucleotide sequence ID" value="NZ_CP040506.1"/>
</dbReference>
<dbReference type="OrthoDB" id="1901029at2"/>
<sequence>MSYTLEAKTGKYIDTPLTNFPVSEDVWNRMMDVTSSLMPLVTQYNEYFKQGNVTACNALVESNPALKDCFFDAEKFNWMRDAIIAVQRYFLEDVEQLIEDTAQNALGINDNPTVEQASIVSYSAEKVNQLLENISELSGQATETLNEKIDRLHNHRTITLTAAGWSDTYPYTQTVEVPGITANDSIKVIDIYADADTTLEEIKSYKKAAGLLMHSTGGVTDGKLTFKAYKKPAVDFQIMTEGA</sequence>
<dbReference type="HOGENOM" id="CLU_1141355_0_0_9"/>
<protein>
    <submittedName>
        <fullName evidence="1">Uncharacterized protein</fullName>
    </submittedName>
</protein>
<dbReference type="AlphaFoldDB" id="G5IF40"/>
<gene>
    <name evidence="1" type="ORF">HMPREF9473_02117</name>
</gene>
<keyword evidence="2" id="KW-1185">Reference proteome</keyword>
<evidence type="ECO:0000313" key="2">
    <source>
        <dbReference type="Proteomes" id="UP000005384"/>
    </source>
</evidence>
<name>G5IF40_9FIRM</name>
<dbReference type="PATRIC" id="fig|742737.3.peg.2141"/>